<dbReference type="Gene3D" id="1.10.3680.10">
    <property type="entry name" value="TerB-like"/>
    <property type="match status" value="1"/>
</dbReference>
<comment type="caution">
    <text evidence="2">The sequence shown here is derived from an EMBL/GenBank/DDBJ whole genome shotgun (WGS) entry which is preliminary data.</text>
</comment>
<dbReference type="RefSeq" id="WP_379902078.1">
    <property type="nucleotide sequence ID" value="NZ_JBHRTR010000028.1"/>
</dbReference>
<name>A0ABV7L2R8_9PROT</name>
<organism evidence="2 3">
    <name type="scientific">Marinibaculum pumilum</name>
    <dbReference type="NCBI Taxonomy" id="1766165"/>
    <lineage>
        <taxon>Bacteria</taxon>
        <taxon>Pseudomonadati</taxon>
        <taxon>Pseudomonadota</taxon>
        <taxon>Alphaproteobacteria</taxon>
        <taxon>Rhodospirillales</taxon>
        <taxon>Rhodospirillaceae</taxon>
        <taxon>Marinibaculum</taxon>
    </lineage>
</organism>
<sequence>MSAKSSPSEIIEPVVSAQTAMVYVMVVAAVADGDLKEDEVKTIADLVDMLPVFKDLTGETARGAISTCTDLLENEDGLDEVLSIIDHALPGQLTETAYALACDVVAADGVATQEELRWLEMLRDKLNVSRLHAAAIEWGTRVRFAHE</sequence>
<evidence type="ECO:0000259" key="1">
    <source>
        <dbReference type="Pfam" id="PF05099"/>
    </source>
</evidence>
<proteinExistence type="predicted"/>
<dbReference type="SUPFAM" id="SSF158682">
    <property type="entry name" value="TerB-like"/>
    <property type="match status" value="1"/>
</dbReference>
<dbReference type="Pfam" id="PF05099">
    <property type="entry name" value="TerB"/>
    <property type="match status" value="1"/>
</dbReference>
<evidence type="ECO:0000313" key="3">
    <source>
        <dbReference type="Proteomes" id="UP001595528"/>
    </source>
</evidence>
<dbReference type="CDD" id="cd07176">
    <property type="entry name" value="terB"/>
    <property type="match status" value="1"/>
</dbReference>
<keyword evidence="3" id="KW-1185">Reference proteome</keyword>
<dbReference type="InterPro" id="IPR029024">
    <property type="entry name" value="TerB-like"/>
</dbReference>
<evidence type="ECO:0000313" key="2">
    <source>
        <dbReference type="EMBL" id="MFC3228703.1"/>
    </source>
</evidence>
<dbReference type="Proteomes" id="UP001595528">
    <property type="component" value="Unassembled WGS sequence"/>
</dbReference>
<protein>
    <submittedName>
        <fullName evidence="2">Tellurite resistance TerB family protein</fullName>
    </submittedName>
</protein>
<reference evidence="3" key="1">
    <citation type="journal article" date="2019" name="Int. J. Syst. Evol. Microbiol.">
        <title>The Global Catalogue of Microorganisms (GCM) 10K type strain sequencing project: providing services to taxonomists for standard genome sequencing and annotation.</title>
        <authorList>
            <consortium name="The Broad Institute Genomics Platform"/>
            <consortium name="The Broad Institute Genome Sequencing Center for Infectious Disease"/>
            <person name="Wu L."/>
            <person name="Ma J."/>
        </authorList>
    </citation>
    <scope>NUCLEOTIDE SEQUENCE [LARGE SCALE GENOMIC DNA]</scope>
    <source>
        <strain evidence="3">KCTC 42964</strain>
    </source>
</reference>
<dbReference type="EMBL" id="JBHRTR010000028">
    <property type="protein sequence ID" value="MFC3228703.1"/>
    <property type="molecule type" value="Genomic_DNA"/>
</dbReference>
<accession>A0ABV7L2R8</accession>
<gene>
    <name evidence="2" type="ORF">ACFOGJ_15775</name>
</gene>
<dbReference type="InterPro" id="IPR007791">
    <property type="entry name" value="DjlA_N"/>
</dbReference>
<feature type="domain" description="Co-chaperone DjlA N-terminal" evidence="1">
    <location>
        <begin position="19"/>
        <end position="132"/>
    </location>
</feature>